<evidence type="ECO:0000256" key="4">
    <source>
        <dbReference type="ARBA" id="ARBA00048819"/>
    </source>
</evidence>
<gene>
    <name evidence="6" type="ORF">A9Q02_07235</name>
</gene>
<evidence type="ECO:0000256" key="1">
    <source>
        <dbReference type="ARBA" id="ARBA00022598"/>
    </source>
</evidence>
<reference evidence="6 7" key="1">
    <citation type="submission" date="2016-05" db="EMBL/GenBank/DDBJ databases">
        <authorList>
            <person name="Lavstsen T."/>
            <person name="Jespersen J.S."/>
        </authorList>
    </citation>
    <scope>NUCLEOTIDE SEQUENCE [LARGE SCALE GENOMIC DNA]</scope>
    <source>
        <strain evidence="6 7">B7-9</strain>
    </source>
</reference>
<comment type="function">
    <text evidence="5">ATP-dependent carboxylate-amine ligase which exhibits weak glutamate--cysteine ligase activity.</text>
</comment>
<evidence type="ECO:0000313" key="7">
    <source>
        <dbReference type="Proteomes" id="UP000220922"/>
    </source>
</evidence>
<dbReference type="PANTHER" id="PTHR36510:SF1">
    <property type="entry name" value="GLUTAMATE--CYSTEINE LIGASE 2-RELATED"/>
    <property type="match status" value="1"/>
</dbReference>
<dbReference type="InterPro" id="IPR050141">
    <property type="entry name" value="GCL_type2/YbdK_subfam"/>
</dbReference>
<dbReference type="Pfam" id="PF04107">
    <property type="entry name" value="GCS2"/>
    <property type="match status" value="1"/>
</dbReference>
<comment type="similarity">
    <text evidence="5">Belongs to the glutamate--cysteine ligase type 2 family. YbdK subfamily.</text>
</comment>
<dbReference type="GO" id="GO:0042398">
    <property type="term" value="P:modified amino acid biosynthetic process"/>
    <property type="evidence" value="ECO:0007669"/>
    <property type="project" value="InterPro"/>
</dbReference>
<evidence type="ECO:0000256" key="3">
    <source>
        <dbReference type="ARBA" id="ARBA00022840"/>
    </source>
</evidence>
<proteinExistence type="inferred from homology"/>
<dbReference type="InterPro" id="IPR006336">
    <property type="entry name" value="GCS2"/>
</dbReference>
<keyword evidence="2 5" id="KW-0547">Nucleotide-binding</keyword>
<dbReference type="InterPro" id="IPR014746">
    <property type="entry name" value="Gln_synth/guanido_kin_cat_dom"/>
</dbReference>
<dbReference type="NCBIfam" id="TIGR02050">
    <property type="entry name" value="gshA_cyan_rel"/>
    <property type="match status" value="1"/>
</dbReference>
<dbReference type="GO" id="GO:0004357">
    <property type="term" value="F:glutamate-cysteine ligase activity"/>
    <property type="evidence" value="ECO:0007669"/>
    <property type="project" value="UniProtKB-EC"/>
</dbReference>
<dbReference type="PANTHER" id="PTHR36510">
    <property type="entry name" value="GLUTAMATE--CYSTEINE LIGASE 2-RELATED"/>
    <property type="match status" value="1"/>
</dbReference>
<dbReference type="EMBL" id="LYXE01000009">
    <property type="protein sequence ID" value="PDW01225.1"/>
    <property type="molecule type" value="Genomic_DNA"/>
</dbReference>
<dbReference type="RefSeq" id="WP_097650370.1">
    <property type="nucleotide sequence ID" value="NZ_LYXE01000009.1"/>
</dbReference>
<keyword evidence="3 5" id="KW-0067">ATP-binding</keyword>
<dbReference type="NCBIfam" id="NF010039">
    <property type="entry name" value="PRK13515.1"/>
    <property type="match status" value="1"/>
</dbReference>
<dbReference type="Proteomes" id="UP000220922">
    <property type="component" value="Unassembled WGS sequence"/>
</dbReference>
<dbReference type="InterPro" id="IPR011793">
    <property type="entry name" value="YbdK"/>
</dbReference>
<sequence>MSVYNPMDSDFAFTLGIEEEYQIIDPDTRELRSYITQILEPGRTILREQIKPEMHQSIVEVGTKPCRTITEARAEITHLRGTIAGLAARHGLKIAAAGTHPFSSWMTQEITQHERYDAMVGEMQDAALQLLIFGMHCHIGMPSNETSIELMNVARYICPHLLALSTSSPFWMGRNTGFKSYRSVVFSGFPRTGTPPSFNSAGEFERYIQLLINTGCIDNGKKIWWDLRPHPFFGTLEFRVCDIATRVEECLALAAVMQALIVKFYIMFEENTTFRVYRRALINENKWRAQRWGLETKMIDFGKRTEVETKALVHEIVKLVDDVVDMLGSRKEVEYLLKIAEGGSSADRQLHIFAETNDLRAVVDNLVAETMEGVELLTPQG</sequence>
<evidence type="ECO:0000256" key="2">
    <source>
        <dbReference type="ARBA" id="ARBA00022741"/>
    </source>
</evidence>
<keyword evidence="7" id="KW-1185">Reference proteome</keyword>
<keyword evidence="1 5" id="KW-0436">Ligase</keyword>
<dbReference type="AlphaFoldDB" id="A0A2H3KTM8"/>
<dbReference type="EC" id="6.3.2.2" evidence="5"/>
<evidence type="ECO:0000256" key="5">
    <source>
        <dbReference type="HAMAP-Rule" id="MF_01609"/>
    </source>
</evidence>
<dbReference type="GO" id="GO:0005524">
    <property type="term" value="F:ATP binding"/>
    <property type="evidence" value="ECO:0007669"/>
    <property type="project" value="UniProtKB-KW"/>
</dbReference>
<organism evidence="6 7">
    <name type="scientific">Candidatus Chloroploca asiatica</name>
    <dbReference type="NCBI Taxonomy" id="1506545"/>
    <lineage>
        <taxon>Bacteria</taxon>
        <taxon>Bacillati</taxon>
        <taxon>Chloroflexota</taxon>
        <taxon>Chloroflexia</taxon>
        <taxon>Chloroflexales</taxon>
        <taxon>Chloroflexineae</taxon>
        <taxon>Oscillochloridaceae</taxon>
        <taxon>Candidatus Chloroploca</taxon>
    </lineage>
</organism>
<comment type="catalytic activity">
    <reaction evidence="4 5">
        <text>L-cysteine + L-glutamate + ATP = gamma-L-glutamyl-L-cysteine + ADP + phosphate + H(+)</text>
        <dbReference type="Rhea" id="RHEA:13285"/>
        <dbReference type="ChEBI" id="CHEBI:15378"/>
        <dbReference type="ChEBI" id="CHEBI:29985"/>
        <dbReference type="ChEBI" id="CHEBI:30616"/>
        <dbReference type="ChEBI" id="CHEBI:35235"/>
        <dbReference type="ChEBI" id="CHEBI:43474"/>
        <dbReference type="ChEBI" id="CHEBI:58173"/>
        <dbReference type="ChEBI" id="CHEBI:456216"/>
        <dbReference type="EC" id="6.3.2.2"/>
    </reaction>
</comment>
<dbReference type="Gene3D" id="3.30.590.20">
    <property type="match status" value="1"/>
</dbReference>
<name>A0A2H3KTM8_9CHLR</name>
<accession>A0A2H3KTM8</accession>
<protein>
    <recommendedName>
        <fullName evidence="5">Putative glutamate--cysteine ligase 2</fullName>
        <ecNumber evidence="5">6.3.2.2</ecNumber>
    </recommendedName>
    <alternativeName>
        <fullName evidence="5">Gamma-glutamylcysteine synthetase 2</fullName>
        <shortName evidence="5">GCS 2</shortName>
        <shortName evidence="5">Gamma-GCS 2</shortName>
    </alternativeName>
</protein>
<dbReference type="OrthoDB" id="9769628at2"/>
<dbReference type="SUPFAM" id="SSF55931">
    <property type="entry name" value="Glutamine synthetase/guanido kinase"/>
    <property type="match status" value="1"/>
</dbReference>
<evidence type="ECO:0000313" key="6">
    <source>
        <dbReference type="EMBL" id="PDW01225.1"/>
    </source>
</evidence>
<comment type="caution">
    <text evidence="6">The sequence shown here is derived from an EMBL/GenBank/DDBJ whole genome shotgun (WGS) entry which is preliminary data.</text>
</comment>
<dbReference type="HAMAP" id="MF_01609">
    <property type="entry name" value="Glu_cys_ligase_2"/>
    <property type="match status" value="1"/>
</dbReference>